<gene>
    <name evidence="1" type="ORF">BDN72DRAFT_798904</name>
</gene>
<reference evidence="1 2" key="1">
    <citation type="journal article" date="2019" name="Nat. Ecol. Evol.">
        <title>Megaphylogeny resolves global patterns of mushroom evolution.</title>
        <authorList>
            <person name="Varga T."/>
            <person name="Krizsan K."/>
            <person name="Foldi C."/>
            <person name="Dima B."/>
            <person name="Sanchez-Garcia M."/>
            <person name="Sanchez-Ramirez S."/>
            <person name="Szollosi G.J."/>
            <person name="Szarkandi J.G."/>
            <person name="Papp V."/>
            <person name="Albert L."/>
            <person name="Andreopoulos W."/>
            <person name="Angelini C."/>
            <person name="Antonin V."/>
            <person name="Barry K.W."/>
            <person name="Bougher N.L."/>
            <person name="Buchanan P."/>
            <person name="Buyck B."/>
            <person name="Bense V."/>
            <person name="Catcheside P."/>
            <person name="Chovatia M."/>
            <person name="Cooper J."/>
            <person name="Damon W."/>
            <person name="Desjardin D."/>
            <person name="Finy P."/>
            <person name="Geml J."/>
            <person name="Haridas S."/>
            <person name="Hughes K."/>
            <person name="Justo A."/>
            <person name="Karasinski D."/>
            <person name="Kautmanova I."/>
            <person name="Kiss B."/>
            <person name="Kocsube S."/>
            <person name="Kotiranta H."/>
            <person name="LaButti K.M."/>
            <person name="Lechner B.E."/>
            <person name="Liimatainen K."/>
            <person name="Lipzen A."/>
            <person name="Lukacs Z."/>
            <person name="Mihaltcheva S."/>
            <person name="Morgado L.N."/>
            <person name="Niskanen T."/>
            <person name="Noordeloos M.E."/>
            <person name="Ohm R.A."/>
            <person name="Ortiz-Santana B."/>
            <person name="Ovrebo C."/>
            <person name="Racz N."/>
            <person name="Riley R."/>
            <person name="Savchenko A."/>
            <person name="Shiryaev A."/>
            <person name="Soop K."/>
            <person name="Spirin V."/>
            <person name="Szebenyi C."/>
            <person name="Tomsovsky M."/>
            <person name="Tulloss R.E."/>
            <person name="Uehling J."/>
            <person name="Grigoriev I.V."/>
            <person name="Vagvolgyi C."/>
            <person name="Papp T."/>
            <person name="Martin F.M."/>
            <person name="Miettinen O."/>
            <person name="Hibbett D.S."/>
            <person name="Nagy L.G."/>
        </authorList>
    </citation>
    <scope>NUCLEOTIDE SEQUENCE [LARGE SCALE GENOMIC DNA]</scope>
    <source>
        <strain evidence="1 2">NL-1719</strain>
    </source>
</reference>
<accession>A0ACD3ARA2</accession>
<dbReference type="EMBL" id="ML208375">
    <property type="protein sequence ID" value="TFK67462.1"/>
    <property type="molecule type" value="Genomic_DNA"/>
</dbReference>
<name>A0ACD3ARA2_9AGAR</name>
<organism evidence="1 2">
    <name type="scientific">Pluteus cervinus</name>
    <dbReference type="NCBI Taxonomy" id="181527"/>
    <lineage>
        <taxon>Eukaryota</taxon>
        <taxon>Fungi</taxon>
        <taxon>Dikarya</taxon>
        <taxon>Basidiomycota</taxon>
        <taxon>Agaricomycotina</taxon>
        <taxon>Agaricomycetes</taxon>
        <taxon>Agaricomycetidae</taxon>
        <taxon>Agaricales</taxon>
        <taxon>Pluteineae</taxon>
        <taxon>Pluteaceae</taxon>
        <taxon>Pluteus</taxon>
    </lineage>
</organism>
<evidence type="ECO:0000313" key="1">
    <source>
        <dbReference type="EMBL" id="TFK67462.1"/>
    </source>
</evidence>
<keyword evidence="2" id="KW-1185">Reference proteome</keyword>
<evidence type="ECO:0000313" key="2">
    <source>
        <dbReference type="Proteomes" id="UP000308600"/>
    </source>
</evidence>
<protein>
    <submittedName>
        <fullName evidence="1">Uncharacterized protein</fullName>
    </submittedName>
</protein>
<sequence>MLPELDADVKISSSACPSPVLTRPPPPALPKIGGDNDILLDLYTHRSLRGDTQLDNEDYGDAWRLSDLGEQIFSTTATLHYFSRRPLEPHSAIVCLRRDALCDEKVLEISKFYNIARHLRAPPKSKPVEDDVEELRHFWYGFIGALYLRNGLDVVQKWVSGVIDPHYGPPEIRTGPPSTSSSSPALGHYPPPTQYNGYAAPPPPPPGLAGAHYPPTQYNGHAPPPPPPPPAPTGASSSPVEPSQTQYQTQQPPPFAYTGGPDPNASNLPRYGAPQVQAGPTLPLSLFHETAMKLGHVVSYVPEHEGPAHALRWTVRCFLDGVERGLGVGTNQKLAKADAARQVWVNMGWGRY</sequence>
<dbReference type="Proteomes" id="UP000308600">
    <property type="component" value="Unassembled WGS sequence"/>
</dbReference>
<proteinExistence type="predicted"/>